<gene>
    <name evidence="3" type="ORF">Vau01_022240</name>
</gene>
<evidence type="ECO:0000313" key="4">
    <source>
        <dbReference type="Proteomes" id="UP000612585"/>
    </source>
</evidence>
<evidence type="ECO:0000313" key="3">
    <source>
        <dbReference type="EMBL" id="GIJ54708.1"/>
    </source>
</evidence>
<accession>A0A8J3Z1S3</accession>
<protein>
    <submittedName>
        <fullName evidence="3">Universal stress protein</fullName>
    </submittedName>
</protein>
<dbReference type="InterPro" id="IPR006016">
    <property type="entry name" value="UspA"/>
</dbReference>
<dbReference type="PANTHER" id="PTHR46268">
    <property type="entry name" value="STRESS RESPONSE PROTEIN NHAX"/>
    <property type="match status" value="1"/>
</dbReference>
<dbReference type="RefSeq" id="WP_203990211.1">
    <property type="nucleotide sequence ID" value="NZ_BOPG01000012.1"/>
</dbReference>
<comment type="caution">
    <text evidence="3">The sequence shown here is derived from an EMBL/GenBank/DDBJ whole genome shotgun (WGS) entry which is preliminary data.</text>
</comment>
<dbReference type="EMBL" id="BOPG01000012">
    <property type="protein sequence ID" value="GIJ54708.1"/>
    <property type="molecule type" value="Genomic_DNA"/>
</dbReference>
<evidence type="ECO:0000256" key="1">
    <source>
        <dbReference type="ARBA" id="ARBA00008791"/>
    </source>
</evidence>
<organism evidence="3 4">
    <name type="scientific">Virgisporangium aurantiacum</name>
    <dbReference type="NCBI Taxonomy" id="175570"/>
    <lineage>
        <taxon>Bacteria</taxon>
        <taxon>Bacillati</taxon>
        <taxon>Actinomycetota</taxon>
        <taxon>Actinomycetes</taxon>
        <taxon>Micromonosporales</taxon>
        <taxon>Micromonosporaceae</taxon>
        <taxon>Virgisporangium</taxon>
    </lineage>
</organism>
<dbReference type="Gene3D" id="3.40.50.620">
    <property type="entry name" value="HUPs"/>
    <property type="match status" value="2"/>
</dbReference>
<proteinExistence type="inferred from homology"/>
<reference evidence="3" key="1">
    <citation type="submission" date="2021-01" db="EMBL/GenBank/DDBJ databases">
        <title>Whole genome shotgun sequence of Virgisporangium aurantiacum NBRC 16421.</title>
        <authorList>
            <person name="Komaki H."/>
            <person name="Tamura T."/>
        </authorList>
    </citation>
    <scope>NUCLEOTIDE SEQUENCE</scope>
    <source>
        <strain evidence="3">NBRC 16421</strain>
    </source>
</reference>
<feature type="domain" description="UspA" evidence="2">
    <location>
        <begin position="146"/>
        <end position="283"/>
    </location>
</feature>
<dbReference type="InterPro" id="IPR014729">
    <property type="entry name" value="Rossmann-like_a/b/a_fold"/>
</dbReference>
<dbReference type="Proteomes" id="UP000612585">
    <property type="component" value="Unassembled WGS sequence"/>
</dbReference>
<evidence type="ECO:0000259" key="2">
    <source>
        <dbReference type="Pfam" id="PF00582"/>
    </source>
</evidence>
<dbReference type="PRINTS" id="PR01438">
    <property type="entry name" value="UNVRSLSTRESS"/>
</dbReference>
<dbReference type="PANTHER" id="PTHR46268:SF6">
    <property type="entry name" value="UNIVERSAL STRESS PROTEIN UP12"/>
    <property type="match status" value="1"/>
</dbReference>
<dbReference type="Pfam" id="PF00582">
    <property type="entry name" value="Usp"/>
    <property type="match status" value="2"/>
</dbReference>
<dbReference type="InterPro" id="IPR006015">
    <property type="entry name" value="Universal_stress_UspA"/>
</dbReference>
<feature type="domain" description="UspA" evidence="2">
    <location>
        <begin position="6"/>
        <end position="136"/>
    </location>
</feature>
<dbReference type="AlphaFoldDB" id="A0A8J3Z1S3"/>
<name>A0A8J3Z1S3_9ACTN</name>
<sequence length="284" mass="28750">MKAPQVIVGIGDAPGSGPTLRWAVTEAARRGQALRIVHAARPDACHSAEHPEVLALDHAVRVVTAAVEEARRSAPGVRVIPEPVLGCPAATLVAAAGRHDLLVVGDRERTGPATAVRGSTCRQVALRARSSVAVVRGRAGPETGPVAVGYDGSPAAESVLVSAFESAAARRCALTVIRASRFPPPGPADGPHSAKVLTAVTVRGALAADARRAVAPLADKYPDVAVDILITGDDPAGALVAASREARLVVIGAPGAGGVVGGQRDSVGLQLLRHSGCPVLIARP</sequence>
<dbReference type="SUPFAM" id="SSF52402">
    <property type="entry name" value="Adenine nucleotide alpha hydrolases-like"/>
    <property type="match status" value="2"/>
</dbReference>
<keyword evidence="4" id="KW-1185">Reference proteome</keyword>
<comment type="similarity">
    <text evidence="1">Belongs to the universal stress protein A family.</text>
</comment>